<sequence length="343" mass="37141">MALPHVQAQVLRRYLQSEESMGICPGVSERLTPTGTECTIDGRRWAFGVTSRGGAMILALRGLGLAPHEFGVMHVRLVDRRKSPPVAHSPMRCIVHHGQASLLQLPTVAEMVENGSIINGSLAITLSAYALPSPPKKQSLLSKDFGHILESGDGSDVSFRVGDEDFPAHRLVIQARSPALAAEIPAAPGASIAIGGDIDPKAFGAFLKFLYTEDLPGAEEILGEEYSKESGCQMRESLFHVAERFNHEEMKGILEEQMLAKLDASTAARTLSFAEQHGRQQLQETCCRMVVSKGWLQEVIQSDGWFGHLMPSSNYPTVAKDALLLEASRALKKPRGPVPNAGA</sequence>
<dbReference type="PANTHER" id="PTHR26379">
    <property type="entry name" value="BTB/POZ AND MATH DOMAIN-CONTAINING PROTEIN 1"/>
    <property type="match status" value="1"/>
</dbReference>
<comment type="caution">
    <text evidence="4">The sequence shown here is derived from an EMBL/GenBank/DDBJ whole genome shotgun (WGS) entry which is preliminary data.</text>
</comment>
<name>A0A8T0T0K2_PANVG</name>
<dbReference type="Proteomes" id="UP000823388">
    <property type="component" value="Chromosome 5K"/>
</dbReference>
<feature type="domain" description="BTB" evidence="3">
    <location>
        <begin position="155"/>
        <end position="219"/>
    </location>
</feature>
<dbReference type="SUPFAM" id="SSF54695">
    <property type="entry name" value="POZ domain"/>
    <property type="match status" value="1"/>
</dbReference>
<dbReference type="Pfam" id="PF00651">
    <property type="entry name" value="BTB"/>
    <property type="match status" value="1"/>
</dbReference>
<accession>A0A8T0T0K2</accession>
<evidence type="ECO:0000259" key="3">
    <source>
        <dbReference type="PROSITE" id="PS50097"/>
    </source>
</evidence>
<proteinExistence type="inferred from homology"/>
<dbReference type="EMBL" id="CM029045">
    <property type="protein sequence ID" value="KAG2602733.1"/>
    <property type="molecule type" value="Genomic_DNA"/>
</dbReference>
<dbReference type="GO" id="GO:0016567">
    <property type="term" value="P:protein ubiquitination"/>
    <property type="evidence" value="ECO:0007669"/>
    <property type="project" value="InterPro"/>
</dbReference>
<dbReference type="AlphaFoldDB" id="A0A8T0T0K2"/>
<keyword evidence="5" id="KW-1185">Reference proteome</keyword>
<dbReference type="InterPro" id="IPR056423">
    <property type="entry name" value="BACK_BPM_SPOP"/>
</dbReference>
<evidence type="ECO:0000313" key="5">
    <source>
        <dbReference type="Proteomes" id="UP000823388"/>
    </source>
</evidence>
<reference evidence="4" key="1">
    <citation type="submission" date="2020-05" db="EMBL/GenBank/DDBJ databases">
        <title>WGS assembly of Panicum virgatum.</title>
        <authorList>
            <person name="Lovell J.T."/>
            <person name="Jenkins J."/>
            <person name="Shu S."/>
            <person name="Juenger T.E."/>
            <person name="Schmutz J."/>
        </authorList>
    </citation>
    <scope>NUCLEOTIDE SEQUENCE</scope>
    <source>
        <strain evidence="4">AP13</strain>
    </source>
</reference>
<evidence type="ECO:0000256" key="1">
    <source>
        <dbReference type="ARBA" id="ARBA00004906"/>
    </source>
</evidence>
<comment type="pathway">
    <text evidence="1">Protein modification; protein ubiquitination.</text>
</comment>
<comment type="similarity">
    <text evidence="2">Belongs to the Tdpoz family.</text>
</comment>
<evidence type="ECO:0000313" key="4">
    <source>
        <dbReference type="EMBL" id="KAG2602733.1"/>
    </source>
</evidence>
<dbReference type="PANTHER" id="PTHR26379:SF187">
    <property type="entry name" value="OS07G0655300 PROTEIN"/>
    <property type="match status" value="1"/>
</dbReference>
<gene>
    <name evidence="4" type="ORF">PVAP13_5KG705700</name>
</gene>
<evidence type="ECO:0000256" key="2">
    <source>
        <dbReference type="ARBA" id="ARBA00010846"/>
    </source>
</evidence>
<dbReference type="InterPro" id="IPR011333">
    <property type="entry name" value="SKP1/BTB/POZ_sf"/>
</dbReference>
<dbReference type="InterPro" id="IPR045005">
    <property type="entry name" value="BPM1-6"/>
</dbReference>
<dbReference type="SMART" id="SM00225">
    <property type="entry name" value="BTB"/>
    <property type="match status" value="1"/>
</dbReference>
<organism evidence="4 5">
    <name type="scientific">Panicum virgatum</name>
    <name type="common">Blackwell switchgrass</name>
    <dbReference type="NCBI Taxonomy" id="38727"/>
    <lineage>
        <taxon>Eukaryota</taxon>
        <taxon>Viridiplantae</taxon>
        <taxon>Streptophyta</taxon>
        <taxon>Embryophyta</taxon>
        <taxon>Tracheophyta</taxon>
        <taxon>Spermatophyta</taxon>
        <taxon>Magnoliopsida</taxon>
        <taxon>Liliopsida</taxon>
        <taxon>Poales</taxon>
        <taxon>Poaceae</taxon>
        <taxon>PACMAD clade</taxon>
        <taxon>Panicoideae</taxon>
        <taxon>Panicodae</taxon>
        <taxon>Paniceae</taxon>
        <taxon>Panicinae</taxon>
        <taxon>Panicum</taxon>
        <taxon>Panicum sect. Hiantes</taxon>
    </lineage>
</organism>
<dbReference type="Gene3D" id="3.30.710.10">
    <property type="entry name" value="Potassium Channel Kv1.1, Chain A"/>
    <property type="match status" value="1"/>
</dbReference>
<dbReference type="PROSITE" id="PS50097">
    <property type="entry name" value="BTB"/>
    <property type="match status" value="1"/>
</dbReference>
<dbReference type="Pfam" id="PF24570">
    <property type="entry name" value="BACK_BPM_SPOP"/>
    <property type="match status" value="1"/>
</dbReference>
<protein>
    <recommendedName>
        <fullName evidence="3">BTB domain-containing protein</fullName>
    </recommendedName>
</protein>
<dbReference type="InterPro" id="IPR000210">
    <property type="entry name" value="BTB/POZ_dom"/>
</dbReference>